<gene>
    <name evidence="20" type="primary">ND2</name>
</gene>
<feature type="transmembrane region" description="Helical" evidence="18">
    <location>
        <begin position="195"/>
        <end position="213"/>
    </location>
</feature>
<dbReference type="PANTHER" id="PTHR46552:SF1">
    <property type="entry name" value="NADH-UBIQUINONE OXIDOREDUCTASE CHAIN 2"/>
    <property type="match status" value="1"/>
</dbReference>
<evidence type="ECO:0000256" key="10">
    <source>
        <dbReference type="ARBA" id="ARBA00022967"/>
    </source>
</evidence>
<keyword evidence="9 18" id="KW-0999">Mitochondrion inner membrane</keyword>
<evidence type="ECO:0000256" key="15">
    <source>
        <dbReference type="ARBA" id="ARBA00023128"/>
    </source>
</evidence>
<organism evidence="20">
    <name type="scientific">Aradacanthia heissi</name>
    <dbReference type="NCBI Taxonomy" id="928818"/>
    <lineage>
        <taxon>Eukaryota</taxon>
        <taxon>Metazoa</taxon>
        <taxon>Ecdysozoa</taxon>
        <taxon>Arthropoda</taxon>
        <taxon>Hexapoda</taxon>
        <taxon>Insecta</taxon>
        <taxon>Pterygota</taxon>
        <taxon>Neoptera</taxon>
        <taxon>Paraneoptera</taxon>
        <taxon>Hemiptera</taxon>
        <taxon>Heteroptera</taxon>
        <taxon>Panheteroptera</taxon>
        <taxon>Pentatomomorpha</taxon>
        <taxon>Aradoidea</taxon>
        <taxon>Aradidae</taxon>
        <taxon>Calisiinae</taxon>
        <taxon>Aradacanthia</taxon>
    </lineage>
</organism>
<feature type="transmembrane region" description="Helical" evidence="18">
    <location>
        <begin position="136"/>
        <end position="159"/>
    </location>
</feature>
<dbReference type="GO" id="GO:0008137">
    <property type="term" value="F:NADH dehydrogenase (ubiquinone) activity"/>
    <property type="evidence" value="ECO:0007669"/>
    <property type="project" value="UniProtKB-EC"/>
</dbReference>
<evidence type="ECO:0000256" key="18">
    <source>
        <dbReference type="RuleBase" id="RU003403"/>
    </source>
</evidence>
<dbReference type="Pfam" id="PF00361">
    <property type="entry name" value="Proton_antipo_M"/>
    <property type="match status" value="1"/>
</dbReference>
<comment type="similarity">
    <text evidence="3 18">Belongs to the complex I subunit 2 family.</text>
</comment>
<comment type="function">
    <text evidence="18">Core subunit of the mitochondrial membrane respiratory chain NADH dehydrogenase (Complex I) which catalyzes electron transfer from NADH through the respiratory chain, using ubiquinone as an electron acceptor. Essential for the catalytic activity and assembly of complex I.</text>
</comment>
<keyword evidence="16 18" id="KW-0472">Membrane</keyword>
<evidence type="ECO:0000256" key="5">
    <source>
        <dbReference type="ARBA" id="ARBA00021008"/>
    </source>
</evidence>
<evidence type="ECO:0000256" key="7">
    <source>
        <dbReference type="ARBA" id="ARBA00022660"/>
    </source>
</evidence>
<keyword evidence="12 18" id="KW-1133">Transmembrane helix</keyword>
<feature type="transmembrane region" description="Helical" evidence="18">
    <location>
        <begin position="233"/>
        <end position="253"/>
    </location>
</feature>
<geneLocation type="mitochondrion" evidence="20"/>
<dbReference type="EC" id="7.1.1.2" evidence="4 18"/>
<evidence type="ECO:0000256" key="8">
    <source>
        <dbReference type="ARBA" id="ARBA00022692"/>
    </source>
</evidence>
<evidence type="ECO:0000256" key="1">
    <source>
        <dbReference type="ARBA" id="ARBA00003257"/>
    </source>
</evidence>
<evidence type="ECO:0000259" key="19">
    <source>
        <dbReference type="Pfam" id="PF00361"/>
    </source>
</evidence>
<reference evidence="20" key="1">
    <citation type="journal article" date="2012" name="Zootaxa">
        <title>The complete mitochondrial genome of the flat bug Aradacanthia heissi (Hemiptera: Aradidae).</title>
        <authorList>
            <person name="Shi A.M."/>
            <person name="Li H."/>
            <person name="Bai X.S."/>
            <person name="Dai X."/>
            <person name="Chang J."/>
            <person name="Guilbert E."/>
            <person name="Cai W.Z."/>
        </authorList>
    </citation>
    <scope>NUCLEOTIDE SEQUENCE</scope>
</reference>
<evidence type="ECO:0000256" key="9">
    <source>
        <dbReference type="ARBA" id="ARBA00022792"/>
    </source>
</evidence>
<comment type="catalytic activity">
    <reaction evidence="17 18">
        <text>a ubiquinone + NADH + 5 H(+)(in) = a ubiquinol + NAD(+) + 4 H(+)(out)</text>
        <dbReference type="Rhea" id="RHEA:29091"/>
        <dbReference type="Rhea" id="RHEA-COMP:9565"/>
        <dbReference type="Rhea" id="RHEA-COMP:9566"/>
        <dbReference type="ChEBI" id="CHEBI:15378"/>
        <dbReference type="ChEBI" id="CHEBI:16389"/>
        <dbReference type="ChEBI" id="CHEBI:17976"/>
        <dbReference type="ChEBI" id="CHEBI:57540"/>
        <dbReference type="ChEBI" id="CHEBI:57945"/>
        <dbReference type="EC" id="7.1.1.2"/>
    </reaction>
</comment>
<evidence type="ECO:0000256" key="6">
    <source>
        <dbReference type="ARBA" id="ARBA00022448"/>
    </source>
</evidence>
<feature type="transmembrane region" description="Helical" evidence="18">
    <location>
        <begin position="265"/>
        <end position="285"/>
    </location>
</feature>
<keyword evidence="14 18" id="KW-0830">Ubiquinone</keyword>
<keyword evidence="13 18" id="KW-0520">NAD</keyword>
<evidence type="ECO:0000256" key="16">
    <source>
        <dbReference type="ARBA" id="ARBA00023136"/>
    </source>
</evidence>
<dbReference type="InterPro" id="IPR001750">
    <property type="entry name" value="ND/Mrp_TM"/>
</dbReference>
<keyword evidence="8 18" id="KW-0812">Transmembrane</keyword>
<dbReference type="EMBL" id="HQ441233">
    <property type="protein sequence ID" value="ADQ64021.1"/>
    <property type="molecule type" value="Genomic_DNA"/>
</dbReference>
<comment type="function">
    <text evidence="1">Core subunit of the mitochondrial membrane respiratory chain NADH dehydrogenase (Complex I) that is believed to belong to the minimal assembly required for catalysis. Complex I functions in the transfer of electrons from NADH to the respiratory chain. The immediate electron acceptor for the enzyme is believed to be ubiquinone.</text>
</comment>
<dbReference type="AlphaFoldDB" id="I6LNL7"/>
<evidence type="ECO:0000256" key="4">
    <source>
        <dbReference type="ARBA" id="ARBA00012944"/>
    </source>
</evidence>
<accession>I6LNL7</accession>
<dbReference type="InterPro" id="IPR050175">
    <property type="entry name" value="Complex_I_Subunit_2"/>
</dbReference>
<dbReference type="InterPro" id="IPR003917">
    <property type="entry name" value="NADH_UbQ_OxRdtase_chain2"/>
</dbReference>
<keyword evidence="15 18" id="KW-0496">Mitochondrion</keyword>
<keyword evidence="6" id="KW-0813">Transport</keyword>
<feature type="transmembrane region" description="Helical" evidence="18">
    <location>
        <begin position="306"/>
        <end position="326"/>
    </location>
</feature>
<evidence type="ECO:0000256" key="17">
    <source>
        <dbReference type="ARBA" id="ARBA00049551"/>
    </source>
</evidence>
<feature type="transmembrane region" description="Helical" evidence="18">
    <location>
        <begin position="56"/>
        <end position="75"/>
    </location>
</feature>
<comment type="subcellular location">
    <subcellularLocation>
        <location evidence="2 18">Mitochondrion inner membrane</location>
        <topology evidence="2 18">Multi-pass membrane protein</topology>
    </subcellularLocation>
</comment>
<sequence length="328" mass="38620">MTKKWNTVVFFVLMIMGSMLTLNSSNWLSMWMGLEINLMMFLPLMKSKKTKSSEAIMMYFLVQSMSSMILIMMLIMEKFIIMTPVIMNFSTNEIMMMSLFIKMGLPPFHMWMPALMNKISWINNLMLMTWQKVAPLFLSSLIMKNTTIIITMVILTMIISTMSGINQTSMRKIMAYSSMNHNGWMLSLMMFSNQWTLYFTIYIMMTGMLCIMLNKENMYYMNQMTQKSTSTKLLYTIMMASMAGLPPFTGFMPKWITIQIMMENGMIMMTYIMVMSSIITMFYYLRMMLPFLMINFTSNKMKKYSMKMESFMITINLILPITMTMMKL</sequence>
<protein>
    <recommendedName>
        <fullName evidence="5 18">NADH-ubiquinone oxidoreductase chain 2</fullName>
        <ecNumber evidence="4 18">7.1.1.2</ecNumber>
    </recommendedName>
</protein>
<evidence type="ECO:0000256" key="3">
    <source>
        <dbReference type="ARBA" id="ARBA00007012"/>
    </source>
</evidence>
<evidence type="ECO:0000256" key="13">
    <source>
        <dbReference type="ARBA" id="ARBA00023027"/>
    </source>
</evidence>
<name>I6LNL7_9HEMI</name>
<evidence type="ECO:0000256" key="14">
    <source>
        <dbReference type="ARBA" id="ARBA00023075"/>
    </source>
</evidence>
<dbReference type="PRINTS" id="PR01436">
    <property type="entry name" value="NADHDHGNASE2"/>
</dbReference>
<keyword evidence="10 18" id="KW-1278">Translocase</keyword>
<dbReference type="PANTHER" id="PTHR46552">
    <property type="entry name" value="NADH-UBIQUINONE OXIDOREDUCTASE CHAIN 2"/>
    <property type="match status" value="1"/>
</dbReference>
<keyword evidence="11 18" id="KW-0249">Electron transport</keyword>
<evidence type="ECO:0000256" key="11">
    <source>
        <dbReference type="ARBA" id="ARBA00022982"/>
    </source>
</evidence>
<evidence type="ECO:0000313" key="20">
    <source>
        <dbReference type="EMBL" id="ADQ64021.1"/>
    </source>
</evidence>
<evidence type="ECO:0000256" key="12">
    <source>
        <dbReference type="ARBA" id="ARBA00022989"/>
    </source>
</evidence>
<proteinExistence type="inferred from homology"/>
<feature type="transmembrane region" description="Helical" evidence="18">
    <location>
        <begin position="5"/>
        <end position="22"/>
    </location>
</feature>
<dbReference type="GO" id="GO:0005743">
    <property type="term" value="C:mitochondrial inner membrane"/>
    <property type="evidence" value="ECO:0007669"/>
    <property type="project" value="UniProtKB-SubCell"/>
</dbReference>
<feature type="domain" description="NADH:quinone oxidoreductase/Mrp antiporter transmembrane" evidence="19">
    <location>
        <begin position="24"/>
        <end position="280"/>
    </location>
</feature>
<keyword evidence="7 18" id="KW-0679">Respiratory chain</keyword>
<dbReference type="GO" id="GO:0006120">
    <property type="term" value="P:mitochondrial electron transport, NADH to ubiquinone"/>
    <property type="evidence" value="ECO:0007669"/>
    <property type="project" value="InterPro"/>
</dbReference>
<evidence type="ECO:0000256" key="2">
    <source>
        <dbReference type="ARBA" id="ARBA00004448"/>
    </source>
</evidence>